<dbReference type="PANTHER" id="PTHR31232:SF61">
    <property type="entry name" value="S-PROTEIN HOMOLOG"/>
    <property type="match status" value="1"/>
</dbReference>
<evidence type="ECO:0000256" key="6">
    <source>
        <dbReference type="RuleBase" id="RU367044"/>
    </source>
</evidence>
<dbReference type="Pfam" id="PF05938">
    <property type="entry name" value="Self-incomp_S1"/>
    <property type="match status" value="1"/>
</dbReference>
<proteinExistence type="inferred from homology"/>
<organism evidence="8 9">
    <name type="scientific">Striga asiatica</name>
    <name type="common">Asiatic witchweed</name>
    <name type="synonym">Buchnera asiatica</name>
    <dbReference type="NCBI Taxonomy" id="4170"/>
    <lineage>
        <taxon>Eukaryota</taxon>
        <taxon>Viridiplantae</taxon>
        <taxon>Streptophyta</taxon>
        <taxon>Embryophyta</taxon>
        <taxon>Tracheophyta</taxon>
        <taxon>Spermatophyta</taxon>
        <taxon>Magnoliopsida</taxon>
        <taxon>eudicotyledons</taxon>
        <taxon>Gunneridae</taxon>
        <taxon>Pentapetalae</taxon>
        <taxon>asterids</taxon>
        <taxon>lamiids</taxon>
        <taxon>Lamiales</taxon>
        <taxon>Orobanchaceae</taxon>
        <taxon>Buchnereae</taxon>
        <taxon>Striga</taxon>
    </lineage>
</organism>
<dbReference type="AlphaFoldDB" id="A0A5A7P8U2"/>
<comment type="similarity">
    <text evidence="2 6">Belongs to the plant self-incompatibility (S1) protein family.</text>
</comment>
<dbReference type="OrthoDB" id="1848419at2759"/>
<evidence type="ECO:0000256" key="2">
    <source>
        <dbReference type="ARBA" id="ARBA00005581"/>
    </source>
</evidence>
<keyword evidence="5 6" id="KW-0732">Signal</keyword>
<dbReference type="EMBL" id="BKCP01003335">
    <property type="protein sequence ID" value="GER28946.1"/>
    <property type="molecule type" value="Genomic_DNA"/>
</dbReference>
<keyword evidence="7" id="KW-1133">Transmembrane helix</keyword>
<protein>
    <recommendedName>
        <fullName evidence="6">S-protein homolog</fullName>
    </recommendedName>
</protein>
<evidence type="ECO:0000256" key="5">
    <source>
        <dbReference type="ARBA" id="ARBA00022729"/>
    </source>
</evidence>
<comment type="subcellular location">
    <subcellularLocation>
        <location evidence="1 6">Secreted</location>
    </subcellularLocation>
</comment>
<evidence type="ECO:0000313" key="8">
    <source>
        <dbReference type="EMBL" id="GER28946.1"/>
    </source>
</evidence>
<feature type="transmembrane region" description="Helical" evidence="7">
    <location>
        <begin position="135"/>
        <end position="159"/>
    </location>
</feature>
<keyword evidence="9" id="KW-1185">Reference proteome</keyword>
<accession>A0A5A7P8U2</accession>
<dbReference type="GO" id="GO:0005576">
    <property type="term" value="C:extracellular region"/>
    <property type="evidence" value="ECO:0007669"/>
    <property type="project" value="UniProtKB-SubCell"/>
</dbReference>
<dbReference type="InterPro" id="IPR010264">
    <property type="entry name" value="Self-incomp_S1"/>
</dbReference>
<evidence type="ECO:0000256" key="4">
    <source>
        <dbReference type="ARBA" id="ARBA00022525"/>
    </source>
</evidence>
<evidence type="ECO:0000256" key="3">
    <source>
        <dbReference type="ARBA" id="ARBA00022471"/>
    </source>
</evidence>
<gene>
    <name evidence="8" type="ORF">STAS_04776</name>
</gene>
<feature type="signal peptide" evidence="6">
    <location>
        <begin position="1"/>
        <end position="21"/>
    </location>
</feature>
<dbReference type="PANTHER" id="PTHR31232">
    <property type="match status" value="1"/>
</dbReference>
<evidence type="ECO:0000313" key="9">
    <source>
        <dbReference type="Proteomes" id="UP000325081"/>
    </source>
</evidence>
<evidence type="ECO:0000256" key="7">
    <source>
        <dbReference type="SAM" id="Phobius"/>
    </source>
</evidence>
<name>A0A5A7P8U2_STRAF</name>
<reference evidence="9" key="1">
    <citation type="journal article" date="2019" name="Curr. Biol.">
        <title>Genome Sequence of Striga asiatica Provides Insight into the Evolution of Plant Parasitism.</title>
        <authorList>
            <person name="Yoshida S."/>
            <person name="Kim S."/>
            <person name="Wafula E.K."/>
            <person name="Tanskanen J."/>
            <person name="Kim Y.M."/>
            <person name="Honaas L."/>
            <person name="Yang Z."/>
            <person name="Spallek T."/>
            <person name="Conn C.E."/>
            <person name="Ichihashi Y."/>
            <person name="Cheong K."/>
            <person name="Cui S."/>
            <person name="Der J.P."/>
            <person name="Gundlach H."/>
            <person name="Jiao Y."/>
            <person name="Hori C."/>
            <person name="Ishida J.K."/>
            <person name="Kasahara H."/>
            <person name="Kiba T."/>
            <person name="Kim M.S."/>
            <person name="Koo N."/>
            <person name="Laohavisit A."/>
            <person name="Lee Y.H."/>
            <person name="Lumba S."/>
            <person name="McCourt P."/>
            <person name="Mortimer J.C."/>
            <person name="Mutuku J.M."/>
            <person name="Nomura T."/>
            <person name="Sasaki-Sekimoto Y."/>
            <person name="Seto Y."/>
            <person name="Wang Y."/>
            <person name="Wakatake T."/>
            <person name="Sakakibara H."/>
            <person name="Demura T."/>
            <person name="Yamaguchi S."/>
            <person name="Yoneyama K."/>
            <person name="Manabe R.I."/>
            <person name="Nelson D.C."/>
            <person name="Schulman A.H."/>
            <person name="Timko M.P."/>
            <person name="dePamphilis C.W."/>
            <person name="Choi D."/>
            <person name="Shirasu K."/>
        </authorList>
    </citation>
    <scope>NUCLEOTIDE SEQUENCE [LARGE SCALE GENOMIC DNA]</scope>
    <source>
        <strain evidence="9">cv. UVA1</strain>
    </source>
</reference>
<evidence type="ECO:0000256" key="1">
    <source>
        <dbReference type="ARBA" id="ARBA00004613"/>
    </source>
</evidence>
<dbReference type="GO" id="GO:0060320">
    <property type="term" value="P:rejection of self pollen"/>
    <property type="evidence" value="ECO:0007669"/>
    <property type="project" value="UniProtKB-KW"/>
</dbReference>
<keyword evidence="3 6" id="KW-0713">Self-incompatibility</keyword>
<keyword evidence="4 6" id="KW-0964">Secreted</keyword>
<keyword evidence="7" id="KW-0472">Membrane</keyword>
<feature type="chain" id="PRO_5025089248" description="S-protein homolog" evidence="6">
    <location>
        <begin position="22"/>
        <end position="192"/>
    </location>
</feature>
<sequence>MSDTKGLVLLVLFTYIFLTKGCFTDEYEVHLINRLPYPRLKFHCASGDNELGYHKVVPNFDFHWKFCENIWKKTLYFCHLWWEDKEIAFDIFTSKHSNRCRISECFWEARKDGFRIQGSNFIVHQVMMNLDIMKLFQTLIFIGSFVIVIPEKLYFFAIFGGEKKKLLLIYLPPNTVIDVDKVNVFGKQGLMF</sequence>
<dbReference type="Proteomes" id="UP000325081">
    <property type="component" value="Unassembled WGS sequence"/>
</dbReference>
<keyword evidence="7" id="KW-0812">Transmembrane</keyword>
<comment type="caution">
    <text evidence="8">The sequence shown here is derived from an EMBL/GenBank/DDBJ whole genome shotgun (WGS) entry which is preliminary data.</text>
</comment>